<gene>
    <name evidence="1" type="ORF">ACH5RR_021604</name>
</gene>
<accession>A0ABD2ZLB9</accession>
<name>A0ABD2ZLB9_9GENT</name>
<dbReference type="AlphaFoldDB" id="A0ABD2ZLB9"/>
<organism evidence="1 2">
    <name type="scientific">Cinchona calisaya</name>
    <dbReference type="NCBI Taxonomy" id="153742"/>
    <lineage>
        <taxon>Eukaryota</taxon>
        <taxon>Viridiplantae</taxon>
        <taxon>Streptophyta</taxon>
        <taxon>Embryophyta</taxon>
        <taxon>Tracheophyta</taxon>
        <taxon>Spermatophyta</taxon>
        <taxon>Magnoliopsida</taxon>
        <taxon>eudicotyledons</taxon>
        <taxon>Gunneridae</taxon>
        <taxon>Pentapetalae</taxon>
        <taxon>asterids</taxon>
        <taxon>lamiids</taxon>
        <taxon>Gentianales</taxon>
        <taxon>Rubiaceae</taxon>
        <taxon>Cinchonoideae</taxon>
        <taxon>Cinchoneae</taxon>
        <taxon>Cinchona</taxon>
    </lineage>
</organism>
<evidence type="ECO:0000313" key="2">
    <source>
        <dbReference type="Proteomes" id="UP001630127"/>
    </source>
</evidence>
<protein>
    <submittedName>
        <fullName evidence="1">Uncharacterized protein</fullName>
    </submittedName>
</protein>
<keyword evidence="2" id="KW-1185">Reference proteome</keyword>
<dbReference type="Proteomes" id="UP001630127">
    <property type="component" value="Unassembled WGS sequence"/>
</dbReference>
<comment type="caution">
    <text evidence="1">The sequence shown here is derived from an EMBL/GenBank/DDBJ whole genome shotgun (WGS) entry which is preliminary data.</text>
</comment>
<proteinExistence type="predicted"/>
<sequence>MQVEGDSPQTLTRDSPLYSFQVYRTNWLGVGLLRDRIQGPPNQSEEELKVADLFDEENGWDVSKISFSLPPELISTIDTIHGQTEYEFKDTIKWKDSWNGVFSSKSALRIIEKSDRTFGMRIELDLEDL</sequence>
<dbReference type="EMBL" id="JBJUIK010000009">
    <property type="protein sequence ID" value="KAL3519015.1"/>
    <property type="molecule type" value="Genomic_DNA"/>
</dbReference>
<evidence type="ECO:0000313" key="1">
    <source>
        <dbReference type="EMBL" id="KAL3519015.1"/>
    </source>
</evidence>
<reference evidence="1 2" key="1">
    <citation type="submission" date="2024-11" db="EMBL/GenBank/DDBJ databases">
        <title>A near-complete genome assembly of Cinchona calisaya.</title>
        <authorList>
            <person name="Lian D.C."/>
            <person name="Zhao X.W."/>
            <person name="Wei L."/>
        </authorList>
    </citation>
    <scope>NUCLEOTIDE SEQUENCE [LARGE SCALE GENOMIC DNA]</scope>
    <source>
        <tissue evidence="1">Nenye</tissue>
    </source>
</reference>